<keyword evidence="1" id="KW-0547">Nucleotide-binding</keyword>
<evidence type="ECO:0000256" key="2">
    <source>
        <dbReference type="ARBA" id="ARBA00022801"/>
    </source>
</evidence>
<keyword evidence="3" id="KW-0067">ATP-binding</keyword>
<comment type="caution">
    <text evidence="7">The sequence shown here is derived from an EMBL/GenBank/DDBJ whole genome shotgun (WGS) entry which is preliminary data.</text>
</comment>
<keyword evidence="8" id="KW-1185">Reference proteome</keyword>
<dbReference type="PROSITE" id="PS51194">
    <property type="entry name" value="HELICASE_CTER"/>
    <property type="match status" value="1"/>
</dbReference>
<dbReference type="Gene3D" id="3.40.50.300">
    <property type="entry name" value="P-loop containing nucleotide triphosphate hydrolases"/>
    <property type="match status" value="1"/>
</dbReference>
<dbReference type="InterPro" id="IPR014001">
    <property type="entry name" value="Helicase_ATP-bd"/>
</dbReference>
<dbReference type="Pfam" id="PF00271">
    <property type="entry name" value="Helicase_C"/>
    <property type="match status" value="1"/>
</dbReference>
<keyword evidence="2" id="KW-0378">Hydrolase</keyword>
<dbReference type="SMART" id="SM00490">
    <property type="entry name" value="HELICc"/>
    <property type="match status" value="1"/>
</dbReference>
<dbReference type="PROSITE" id="PS51192">
    <property type="entry name" value="HELICASE_ATP_BIND_1"/>
    <property type="match status" value="1"/>
</dbReference>
<feature type="domain" description="Helicase C-terminal" evidence="6">
    <location>
        <begin position="512"/>
        <end position="678"/>
    </location>
</feature>
<protein>
    <recommendedName>
        <fullName evidence="9">P-loop containing nucleoside triphosphate hydrolase protein</fullName>
    </recommendedName>
</protein>
<evidence type="ECO:0008006" key="9">
    <source>
        <dbReference type="Google" id="ProtNLM"/>
    </source>
</evidence>
<evidence type="ECO:0000313" key="7">
    <source>
        <dbReference type="EMBL" id="KAJ4015008.1"/>
    </source>
</evidence>
<organism evidence="7 8">
    <name type="scientific">Fusarium irregulare</name>
    <dbReference type="NCBI Taxonomy" id="2494466"/>
    <lineage>
        <taxon>Eukaryota</taxon>
        <taxon>Fungi</taxon>
        <taxon>Dikarya</taxon>
        <taxon>Ascomycota</taxon>
        <taxon>Pezizomycotina</taxon>
        <taxon>Sordariomycetes</taxon>
        <taxon>Hypocreomycetidae</taxon>
        <taxon>Hypocreales</taxon>
        <taxon>Nectriaceae</taxon>
        <taxon>Fusarium</taxon>
        <taxon>Fusarium incarnatum-equiseti species complex</taxon>
    </lineage>
</organism>
<dbReference type="InterPro" id="IPR001650">
    <property type="entry name" value="Helicase_C-like"/>
</dbReference>
<dbReference type="Proteomes" id="UP001152130">
    <property type="component" value="Unassembled WGS sequence"/>
</dbReference>
<reference evidence="7" key="1">
    <citation type="submission" date="2022-10" db="EMBL/GenBank/DDBJ databases">
        <title>Fusarium specimens isolated from Avocado Roots.</title>
        <authorList>
            <person name="Stajich J."/>
            <person name="Roper C."/>
            <person name="Heimlech-Rivalta G."/>
        </authorList>
    </citation>
    <scope>NUCLEOTIDE SEQUENCE</scope>
    <source>
        <strain evidence="7">CF00143</strain>
    </source>
</reference>
<dbReference type="InterPro" id="IPR050628">
    <property type="entry name" value="SNF2_RAD54_helicase_TF"/>
</dbReference>
<evidence type="ECO:0000259" key="5">
    <source>
        <dbReference type="PROSITE" id="PS51192"/>
    </source>
</evidence>
<dbReference type="GO" id="GO:0005524">
    <property type="term" value="F:ATP binding"/>
    <property type="evidence" value="ECO:0007669"/>
    <property type="project" value="UniProtKB-KW"/>
</dbReference>
<dbReference type="GO" id="GO:0016787">
    <property type="term" value="F:hydrolase activity"/>
    <property type="evidence" value="ECO:0007669"/>
    <property type="project" value="UniProtKB-KW"/>
</dbReference>
<dbReference type="SMART" id="SM00487">
    <property type="entry name" value="DEXDc"/>
    <property type="match status" value="1"/>
</dbReference>
<dbReference type="GO" id="GO:0006281">
    <property type="term" value="P:DNA repair"/>
    <property type="evidence" value="ECO:0007669"/>
    <property type="project" value="TreeGrafter"/>
</dbReference>
<dbReference type="InterPro" id="IPR000330">
    <property type="entry name" value="SNF2_N"/>
</dbReference>
<dbReference type="InterPro" id="IPR027417">
    <property type="entry name" value="P-loop_NTPase"/>
</dbReference>
<evidence type="ECO:0000313" key="8">
    <source>
        <dbReference type="Proteomes" id="UP001152130"/>
    </source>
</evidence>
<dbReference type="SUPFAM" id="SSF52540">
    <property type="entry name" value="P-loop containing nucleoside triphosphate hydrolases"/>
    <property type="match status" value="2"/>
</dbReference>
<dbReference type="CDD" id="cd18793">
    <property type="entry name" value="SF2_C_SNF"/>
    <property type="match status" value="1"/>
</dbReference>
<feature type="domain" description="Helicase ATP-binding" evidence="5">
    <location>
        <begin position="148"/>
        <end position="345"/>
    </location>
</feature>
<evidence type="ECO:0000256" key="4">
    <source>
        <dbReference type="SAM" id="MobiDB-lite"/>
    </source>
</evidence>
<sequence>MSDSTENKVSSLTQELKVILANLEAASPPQIDPTSTVWPFVWSNIEPNPRCWAVPPPDGTVAEVSSSHQGDDSGNGTDSEYAGSDSDSDEESEFTFQFDEKEFLSFLKSLHPHIVAKLRAPPIGDIPDLRPGITLQEHQQHAVGKAEFVMNSQFKGMILGDPPGVGKTLSALSMIARAPHVGCGPSIIVAPLSGCQHWMEEIKKFFNDDSMPAFCLAHEDASVHEIFRYKIIVTSYEQVSAELSRLRRFSKGMMAYHKGRLAKEDLPKRPTVTLLSGIFSLPGVKPLGPLLILDDAHRIKNYSSRTYSAIYKLRQGLDTCIMMSGTPLDDVWIDAYALLSLLRGHDLASPDAMALAFTGHKEFLKCKEGGLPTLTDEKIPRMVQMMDAVLLRRPVTINNLPPLNYKLWKYGHNTDNTKLSNEFLSQFLQERKAKRFEHAISHFVKARHYAYHPMLSQLHDIEEPIHLASFTRDEAADESLLGQDKQRLARWYQELNEGRNWESTRTVCLMGLITQHLDANPDDAMVIMDESVFFLDIVQVAISKSFSANGDKSIFRYDGRVSTDEREAVLGRFNTATGPRFLLASRGTGCQGLNLQSANVLIRCGPWLRVSWEQQAQGRIYRFGQGKPTFVYELSDKCCKFDKCLRTVRDRKDRVINRILDAITYDDDRHEPSERDFV</sequence>
<feature type="compositionally biased region" description="Polar residues" evidence="4">
    <location>
        <begin position="63"/>
        <end position="77"/>
    </location>
</feature>
<dbReference type="OrthoDB" id="5242670at2759"/>
<dbReference type="PANTHER" id="PTHR45626:SF11">
    <property type="entry name" value="FAMILY HELICASE, PUTATIVE (AFU_ORTHOLOGUE AFUA_5G06590)-RELATED"/>
    <property type="match status" value="1"/>
</dbReference>
<proteinExistence type="predicted"/>
<accession>A0A9W8PSX9</accession>
<dbReference type="Pfam" id="PF00176">
    <property type="entry name" value="SNF2-rel_dom"/>
    <property type="match status" value="1"/>
</dbReference>
<dbReference type="EMBL" id="JAPDHF010000007">
    <property type="protein sequence ID" value="KAJ4015008.1"/>
    <property type="molecule type" value="Genomic_DNA"/>
</dbReference>
<dbReference type="GO" id="GO:0005634">
    <property type="term" value="C:nucleus"/>
    <property type="evidence" value="ECO:0007669"/>
    <property type="project" value="TreeGrafter"/>
</dbReference>
<dbReference type="AlphaFoldDB" id="A0A9W8PSX9"/>
<dbReference type="PANTHER" id="PTHR45626">
    <property type="entry name" value="TRANSCRIPTION TERMINATION FACTOR 2-RELATED"/>
    <property type="match status" value="1"/>
</dbReference>
<evidence type="ECO:0000259" key="6">
    <source>
        <dbReference type="PROSITE" id="PS51194"/>
    </source>
</evidence>
<dbReference type="InterPro" id="IPR038718">
    <property type="entry name" value="SNF2-like_sf"/>
</dbReference>
<feature type="region of interest" description="Disordered" evidence="4">
    <location>
        <begin position="49"/>
        <end position="94"/>
    </location>
</feature>
<dbReference type="GO" id="GO:0008094">
    <property type="term" value="F:ATP-dependent activity, acting on DNA"/>
    <property type="evidence" value="ECO:0007669"/>
    <property type="project" value="TreeGrafter"/>
</dbReference>
<evidence type="ECO:0000256" key="3">
    <source>
        <dbReference type="ARBA" id="ARBA00022840"/>
    </source>
</evidence>
<dbReference type="Gene3D" id="3.40.50.10810">
    <property type="entry name" value="Tandem AAA-ATPase domain"/>
    <property type="match status" value="2"/>
</dbReference>
<gene>
    <name evidence="7" type="ORF">NW766_005333</name>
</gene>
<evidence type="ECO:0000256" key="1">
    <source>
        <dbReference type="ARBA" id="ARBA00022741"/>
    </source>
</evidence>
<dbReference type="InterPro" id="IPR049730">
    <property type="entry name" value="SNF2/RAD54-like_C"/>
</dbReference>
<name>A0A9W8PSX9_9HYPO</name>